<dbReference type="EMBL" id="NTFS01000257">
    <property type="protein sequence ID" value="PAX52293.1"/>
    <property type="molecule type" value="Genomic_DNA"/>
</dbReference>
<gene>
    <name evidence="1" type="ORF">CK510_20140</name>
</gene>
<accession>A0A2A2TEZ9</accession>
<comment type="caution">
    <text evidence="1">The sequence shown here is derived from an EMBL/GenBank/DDBJ whole genome shotgun (WGS) entry which is preliminary data.</text>
</comment>
<dbReference type="Proteomes" id="UP000218238">
    <property type="component" value="Unassembled WGS sequence"/>
</dbReference>
<keyword evidence="2" id="KW-1185">Reference proteome</keyword>
<dbReference type="OrthoDB" id="487363at2"/>
<organism evidence="1 2">
    <name type="scientific">Brunnivagina elsteri CCALA 953</name>
    <dbReference type="NCBI Taxonomy" id="987040"/>
    <lineage>
        <taxon>Bacteria</taxon>
        <taxon>Bacillati</taxon>
        <taxon>Cyanobacteriota</taxon>
        <taxon>Cyanophyceae</taxon>
        <taxon>Nostocales</taxon>
        <taxon>Calotrichaceae</taxon>
        <taxon>Brunnivagina</taxon>
    </lineage>
</organism>
<evidence type="ECO:0000313" key="2">
    <source>
        <dbReference type="Proteomes" id="UP000218238"/>
    </source>
</evidence>
<sequence length="108" mass="12460">MKIDFSSVDFSSVDFSSVDVSSLETEEEYRQEAKRLLPAALLKVGEAVAENTWEELQKNLAKPGTKVKASTSEKRQFIRETVRNYQRSASNRERQELEDYIIEILRNS</sequence>
<dbReference type="AlphaFoldDB" id="A0A2A2TEZ9"/>
<evidence type="ECO:0000313" key="1">
    <source>
        <dbReference type="EMBL" id="PAX52293.1"/>
    </source>
</evidence>
<proteinExistence type="predicted"/>
<dbReference type="RefSeq" id="WP_095723400.1">
    <property type="nucleotide sequence ID" value="NZ_NTFS01000257.1"/>
</dbReference>
<name>A0A2A2TEZ9_9CYAN</name>
<protein>
    <submittedName>
        <fullName evidence="1">Uncharacterized protein</fullName>
    </submittedName>
</protein>
<reference evidence="1 2" key="1">
    <citation type="submission" date="2017-08" db="EMBL/GenBank/DDBJ databases">
        <title>Draft genome sequence of filamentous cyanobacterium Calothrix elsteri CCALA 953.</title>
        <authorList>
            <person name="Gagunashvili A.N."/>
            <person name="Elster J."/>
            <person name="Andresson O.S."/>
        </authorList>
    </citation>
    <scope>NUCLEOTIDE SEQUENCE [LARGE SCALE GENOMIC DNA]</scope>
    <source>
        <strain evidence="1 2">CCALA 953</strain>
    </source>
</reference>